<feature type="region of interest" description="Disordered" evidence="2">
    <location>
        <begin position="485"/>
        <end position="515"/>
    </location>
</feature>
<proteinExistence type="predicted"/>
<evidence type="ECO:0000256" key="1">
    <source>
        <dbReference type="SAM" id="Coils"/>
    </source>
</evidence>
<accession>A0A1N7L9P8</accession>
<dbReference type="Proteomes" id="UP000186744">
    <property type="component" value="Unassembled WGS sequence"/>
</dbReference>
<feature type="coiled-coil region" evidence="1">
    <location>
        <begin position="598"/>
        <end position="625"/>
    </location>
</feature>
<dbReference type="CDD" id="cd20478">
    <property type="entry name" value="Cas13b_Bz-like"/>
    <property type="match status" value="1"/>
</dbReference>
<dbReference type="EMBL" id="FTOL01000001">
    <property type="protein sequence ID" value="SIS70481.1"/>
    <property type="molecule type" value="Genomic_DNA"/>
</dbReference>
<gene>
    <name evidence="3" type="ORF">SAMN05421786_1011119</name>
</gene>
<evidence type="ECO:0000313" key="4">
    <source>
        <dbReference type="Proteomes" id="UP000186744"/>
    </source>
</evidence>
<keyword evidence="4" id="KW-1185">Reference proteome</keyword>
<dbReference type="RefSeq" id="WP_139329228.1">
    <property type="nucleotide sequence ID" value="NZ_FTOL01000001.1"/>
</dbReference>
<evidence type="ECO:0000256" key="2">
    <source>
        <dbReference type="SAM" id="MobiDB-lite"/>
    </source>
</evidence>
<keyword evidence="1" id="KW-0175">Coiled coil</keyword>
<dbReference type="AlphaFoldDB" id="A0A1N7L9P8"/>
<feature type="compositionally biased region" description="Basic and acidic residues" evidence="2">
    <location>
        <begin position="485"/>
        <end position="505"/>
    </location>
</feature>
<sequence length="1036" mass="121557">METQILGNGISYDHTKTEDKHFFGGFLNTAQNNIDLLIKAYISKFESSPRKLNSVQFPDVCFKKNDSDADFQHKLQFIRKHLPVIQYLKYGGNREVLKEKFRLLLQAVDSLRNFYTHFYHKPIQLPNELLTLLDTIFGEIGNEVRQNKMKDDKTRHLLKKNLSEELDFRYQEQLERLRKLKSEGKKVDLRDTEAIRNGVLNAAFNHLIFKDAEDFKPTVSYSSYYYDSDTAENGISISQSGLLFLLSMFLGRREMEDLKSRVRGFKARIIKHEEQHVSGLKFMATHWVFSEFCFKGIKTRLNADYHEETLLIQLIDELSKVPDELYRSFDVATRERFIEDINEYIRDGKEDKSLIESKIVHPVIRKRYESKFNYFAIRFLDEFVNFPTLRFQVHAGNYVHDRRIKSIEGTGFKTERLVKDRIKVFGKLSTISSLKAEYLAKAVNITDDTGWELLPHPSYVFIDNNIPIHLTVDPSFKNGVKEYQEKRKLQKPEEMKNRQGGDKMHKPAISSKIGKSKDINPESPVALLSMNEIPALLYEILVKKASPEEVEAKIRQKLTAVFERIRDYDPKVPLPASQVSKRLRNNTDTLSYNKEKLVELANKEVEQTERKLALITKNRRECREKVKGKFKRQKVFKNAELGTEATWLANDIKRFMPEEQKKNWKGYQHSQLQQSLAFFESRPGEARSLLQAGWDFSDGSSFWNGWVMNSFARDNTFDGFYESYLNGRMKYFLRLADNIAQQSSTNKLISNFIKQQMPKGLFDRRLYMLEDLATEKNKILSKPLIFPRGIFDDKPTFKKGVQVSEEPEAFADWYSYGYDVKHKFQEFYAWDRDYEELLREELEKDTAFTKNSIHYSRESQIELLAKKQDLKVKKVRIQDLYLKLMAEFLFENVFGHELALPLDQFYLTQEERLKQEQEAIVQSQRPKGDDSPNIVKENFIWSKTIPFKSGRVFEPNVKLKDIGKFRNLLTDEKVDILLSYNNTEIGKQVIENELIIGAGSYEFIRREQLFKEIQQMKRLSLRSVRGMGVPIRLNLK</sequence>
<protein>
    <submittedName>
        <fullName evidence="3">Uncharacterized protein</fullName>
    </submittedName>
</protein>
<name>A0A1N7L9P8_9FLAO</name>
<dbReference type="OrthoDB" id="613399at2"/>
<reference evidence="4" key="1">
    <citation type="submission" date="2017-01" db="EMBL/GenBank/DDBJ databases">
        <authorList>
            <person name="Varghese N."/>
            <person name="Submissions S."/>
        </authorList>
    </citation>
    <scope>NUCLEOTIDE SEQUENCE [LARGE SCALE GENOMIC DNA]</scope>
    <source>
        <strain evidence="4">DSM 18017</strain>
    </source>
</reference>
<organism evidence="3 4">
    <name type="scientific">Chryseobacterium ureilyticum</name>
    <dbReference type="NCBI Taxonomy" id="373668"/>
    <lineage>
        <taxon>Bacteria</taxon>
        <taxon>Pseudomonadati</taxon>
        <taxon>Bacteroidota</taxon>
        <taxon>Flavobacteriia</taxon>
        <taxon>Flavobacteriales</taxon>
        <taxon>Weeksellaceae</taxon>
        <taxon>Chryseobacterium group</taxon>
        <taxon>Chryseobacterium</taxon>
    </lineage>
</organism>
<dbReference type="NCBIfam" id="NF038190">
    <property type="entry name" value="VI_Cas13b"/>
    <property type="match status" value="1"/>
</dbReference>
<evidence type="ECO:0000313" key="3">
    <source>
        <dbReference type="EMBL" id="SIS70481.1"/>
    </source>
</evidence>